<dbReference type="Pfam" id="PF05272">
    <property type="entry name" value="VapE-like_dom"/>
    <property type="match status" value="1"/>
</dbReference>
<feature type="domain" description="Virulence-associated protein E-like" evidence="1">
    <location>
        <begin position="195"/>
        <end position="336"/>
    </location>
</feature>
<dbReference type="PANTHER" id="PTHR34985">
    <property type="entry name" value="SLR0554 PROTEIN"/>
    <property type="match status" value="1"/>
</dbReference>
<accession>U2LAS6</accession>
<sequence length="367" mass="42272">MNFIADGRNIMQALSECLELTHSLNNFVLGNKTKHIMKTSADKGKSDGENSELHTRRKFSKNSEIEAHLSNHYEFRYNTVLGRTEYHSKNDAHFSKVARYEINTLRREIDNDIGIITSSDNLYSIIESSFSPLINPIQEYFKQLPLKDIGCNNRRSTDCRRNNDRSNDASSFSLKAIPELASCVVVHNHKKWLPYLTKWLVAVVANAIDDRECRNHTCLVLTGKQGKFKTTFLDLLCPPALHGYSYTGKIYPQEKDTFTYIGQNLIVNIDDQLKALNKRDENELKNLITCPMVKYRMPYDKYVEEHPHLASFVASVNGNDFLTDPTGSRRFLPFECCPLTLRGQRVYLWQCLYGSQSPDKRRFPLLV</sequence>
<protein>
    <submittedName>
        <fullName evidence="2">Virulence-associated protein E</fullName>
    </submittedName>
</protein>
<comment type="caution">
    <text evidence="2">The sequence shown here is derived from an EMBL/GenBank/DDBJ whole genome shotgun (WGS) entry which is preliminary data.</text>
</comment>
<organism evidence="2 3">
    <name type="scientific">Segatella salivae F0493</name>
    <dbReference type="NCBI Taxonomy" id="1395125"/>
    <lineage>
        <taxon>Bacteria</taxon>
        <taxon>Pseudomonadati</taxon>
        <taxon>Bacteroidota</taxon>
        <taxon>Bacteroidia</taxon>
        <taxon>Bacteroidales</taxon>
        <taxon>Prevotellaceae</taxon>
        <taxon>Segatella</taxon>
    </lineage>
</organism>
<dbReference type="Proteomes" id="UP000017023">
    <property type="component" value="Unassembled WGS sequence"/>
</dbReference>
<dbReference type="EMBL" id="AWGW01000010">
    <property type="protein sequence ID" value="ERK01573.1"/>
    <property type="molecule type" value="Genomic_DNA"/>
</dbReference>
<evidence type="ECO:0000259" key="1">
    <source>
        <dbReference type="Pfam" id="PF05272"/>
    </source>
</evidence>
<gene>
    <name evidence="2" type="ORF">HMPREF9145_2495</name>
</gene>
<dbReference type="PANTHER" id="PTHR34985:SF1">
    <property type="entry name" value="SLR0554 PROTEIN"/>
    <property type="match status" value="1"/>
</dbReference>
<evidence type="ECO:0000313" key="2">
    <source>
        <dbReference type="EMBL" id="ERK01573.1"/>
    </source>
</evidence>
<dbReference type="InterPro" id="IPR007936">
    <property type="entry name" value="VapE-like_dom"/>
</dbReference>
<proteinExistence type="predicted"/>
<dbReference type="AlphaFoldDB" id="U2LAS6"/>
<dbReference type="PATRIC" id="fig|1395125.3.peg.1082"/>
<evidence type="ECO:0000313" key="3">
    <source>
        <dbReference type="Proteomes" id="UP000017023"/>
    </source>
</evidence>
<reference evidence="2 3" key="1">
    <citation type="submission" date="2013-08" db="EMBL/GenBank/DDBJ databases">
        <authorList>
            <person name="Durkin A.S."/>
            <person name="Haft D.R."/>
            <person name="McCorrison J."/>
            <person name="Torralba M."/>
            <person name="Gillis M."/>
            <person name="Haft D.H."/>
            <person name="Methe B."/>
            <person name="Sutton G."/>
            <person name="Nelson K.E."/>
        </authorList>
    </citation>
    <scope>NUCLEOTIDE SEQUENCE [LARGE SCALE GENOMIC DNA]</scope>
    <source>
        <strain evidence="2 3">F0493</strain>
    </source>
</reference>
<name>U2LAS6_9BACT</name>